<reference evidence="29 30" key="6">
    <citation type="submission" date="2019-11" db="EMBL/GenBank/DDBJ databases">
        <title>Draft Genome Sequence of Plant Growth-Promoting Rhizosphere-Associated Bacteria.</title>
        <authorList>
            <person name="Vasilyev I.Y."/>
            <person name="Radchenko V."/>
            <person name="Ilnitskaya E.V."/>
        </authorList>
    </citation>
    <scope>NUCLEOTIDE SEQUENCE [LARGE SCALE GENOMIC DNA]</scope>
    <source>
        <strain evidence="19 30">VRA_01-1sq_f</strain>
        <strain evidence="17 29">VRA_1sq_f</strain>
        <plasmid evidence="18">unnamed17</plasmid>
    </source>
</reference>
<comment type="catalytic activity">
    <reaction evidence="9 11">
        <text>L-aspartyl-tRNA(Asn) + L-glutamine + ATP + H2O = L-asparaginyl-tRNA(Asn) + L-glutamate + ADP + phosphate + 2 H(+)</text>
        <dbReference type="Rhea" id="RHEA:14513"/>
        <dbReference type="Rhea" id="RHEA-COMP:9674"/>
        <dbReference type="Rhea" id="RHEA-COMP:9677"/>
        <dbReference type="ChEBI" id="CHEBI:15377"/>
        <dbReference type="ChEBI" id="CHEBI:15378"/>
        <dbReference type="ChEBI" id="CHEBI:29985"/>
        <dbReference type="ChEBI" id="CHEBI:30616"/>
        <dbReference type="ChEBI" id="CHEBI:43474"/>
        <dbReference type="ChEBI" id="CHEBI:58359"/>
        <dbReference type="ChEBI" id="CHEBI:78515"/>
        <dbReference type="ChEBI" id="CHEBI:78516"/>
        <dbReference type="ChEBI" id="CHEBI:456216"/>
    </reaction>
</comment>
<dbReference type="EMBL" id="WKKZ01000100">
    <property type="protein sequence ID" value="MSE04989.1"/>
    <property type="molecule type" value="Genomic_DNA"/>
</dbReference>
<keyword evidence="18" id="KW-0614">Plasmid</keyword>
<evidence type="ECO:0000313" key="28">
    <source>
        <dbReference type="Proteomes" id="UP000218139"/>
    </source>
</evidence>
<evidence type="ECO:0000313" key="17">
    <source>
        <dbReference type="EMBL" id="MSE04989.1"/>
    </source>
</evidence>
<reference evidence="14" key="8">
    <citation type="submission" date="2021-09" db="EMBL/GenBank/DDBJ databases">
        <authorList>
            <person name="Gilroy R."/>
        </authorList>
    </citation>
    <scope>NUCLEOTIDE SEQUENCE</scope>
    <source>
        <strain evidence="14">CHK189-29639</strain>
    </source>
</reference>
<dbReference type="Pfam" id="PF02637">
    <property type="entry name" value="GatB_Yqey"/>
    <property type="match status" value="1"/>
</dbReference>
<dbReference type="PANTHER" id="PTHR11659:SF0">
    <property type="entry name" value="GLUTAMYL-TRNA(GLN) AMIDOTRANSFERASE SUBUNIT B, MITOCHONDRIAL"/>
    <property type="match status" value="1"/>
</dbReference>
<dbReference type="NCBIfam" id="NF004014">
    <property type="entry name" value="PRK05477.1-4"/>
    <property type="match status" value="1"/>
</dbReference>
<dbReference type="InterPro" id="IPR003789">
    <property type="entry name" value="Asn/Gln_tRNA_amidoTrase-B-like"/>
</dbReference>
<feature type="domain" description="Asn/Gln amidotransferase" evidence="12">
    <location>
        <begin position="327"/>
        <end position="474"/>
    </location>
</feature>
<reference evidence="14" key="7">
    <citation type="journal article" date="2021" name="PeerJ">
        <title>Extensive microbial diversity within the chicken gut microbiome revealed by metagenomics and culture.</title>
        <authorList>
            <person name="Gilroy R."/>
            <person name="Ravi A."/>
            <person name="Getino M."/>
            <person name="Pursley I."/>
            <person name="Horton D.L."/>
            <person name="Alikhan N.F."/>
            <person name="Baker D."/>
            <person name="Gharbi K."/>
            <person name="Hall N."/>
            <person name="Watson M."/>
            <person name="Adriaenssens E.M."/>
            <person name="Foster-Nyarko E."/>
            <person name="Jarju S."/>
            <person name="Secka A."/>
            <person name="Antonio M."/>
            <person name="Oren A."/>
            <person name="Chaudhuri R.R."/>
            <person name="La Ragione R."/>
            <person name="Hildebrand F."/>
            <person name="Pallen M.J."/>
        </authorList>
    </citation>
    <scope>NUCLEOTIDE SEQUENCE</scope>
    <source>
        <strain evidence="14">CHK189-29639</strain>
    </source>
</reference>
<dbReference type="InterPro" id="IPR017959">
    <property type="entry name" value="Asn/Gln-tRNA_amidoTrfase_suB/E"/>
</dbReference>
<evidence type="ECO:0000313" key="20">
    <source>
        <dbReference type="EMBL" id="OQQ83038.1"/>
    </source>
</evidence>
<dbReference type="PANTHER" id="PTHR11659">
    <property type="entry name" value="GLUTAMYL-TRNA GLN AMIDOTRANSFERASE SUBUNIT B MITOCHONDRIAL AND PROKARYOTIC PET112-RELATED"/>
    <property type="match status" value="1"/>
</dbReference>
<evidence type="ECO:0000256" key="11">
    <source>
        <dbReference type="HAMAP-Rule" id="MF_00121"/>
    </source>
</evidence>
<dbReference type="Proteomes" id="UP000437575">
    <property type="component" value="Unassembled WGS sequence"/>
</dbReference>
<dbReference type="Proteomes" id="UP000196255">
    <property type="component" value="Unassembled WGS sequence"/>
</dbReference>
<reference evidence="15" key="9">
    <citation type="submission" date="2023-02" db="EMBL/GenBank/DDBJ databases">
        <title>Draft Whole-Genome Sequences of competitive exclusion Lactobacillus salivarius strains for Poultry.</title>
        <authorList>
            <person name="Ma L.M."/>
            <person name="Lopez-Guerra N."/>
            <person name="Zhang G."/>
        </authorList>
    </citation>
    <scope>NUCLEOTIDE SEQUENCE</scope>
    <source>
        <strain evidence="15">Salm-9</strain>
    </source>
</reference>
<evidence type="ECO:0000313" key="16">
    <source>
        <dbReference type="EMBL" id="MDN4833000.1"/>
    </source>
</evidence>
<evidence type="ECO:0000259" key="12">
    <source>
        <dbReference type="SMART" id="SM00845"/>
    </source>
</evidence>
<evidence type="ECO:0000256" key="5">
    <source>
        <dbReference type="ARBA" id="ARBA00022741"/>
    </source>
</evidence>
<dbReference type="Gene3D" id="1.10.150.380">
    <property type="entry name" value="GatB domain, N-terminal subdomain"/>
    <property type="match status" value="1"/>
</dbReference>
<comment type="function">
    <text evidence="8 11">Allows the formation of correctly charged Asn-tRNA(Asn) or Gln-tRNA(Gln) through the transamidation of misacylated Asp-tRNA(Asn) or Glu-tRNA(Gln) in organisms which lack either or both of asparaginyl-tRNA or glutaminyl-tRNA synthetases. The reaction takes place in the presence of glutamine and ATP through an activated phospho-Asp-tRNA(Asn) or phospho-Glu-tRNA(Gln).</text>
</comment>
<evidence type="ECO:0000313" key="26">
    <source>
        <dbReference type="Proteomes" id="UP000192638"/>
    </source>
</evidence>
<dbReference type="InterPro" id="IPR023168">
    <property type="entry name" value="GatB_Yqey_C_2"/>
</dbReference>
<evidence type="ECO:0000313" key="13">
    <source>
        <dbReference type="EMBL" id="AIR11032.1"/>
    </source>
</evidence>
<reference evidence="22" key="5">
    <citation type="journal article" date="2018" name="BMC Genomics">
        <title>Whole genome sequencing and function prediction of 133 gut anaerobes isolated from chicken caecum in pure cultures.</title>
        <authorList>
            <person name="Medvecky M."/>
            <person name="Cejkova D."/>
            <person name="Polansky O."/>
            <person name="Karasova D."/>
            <person name="Kubasova T."/>
            <person name="Cizek A."/>
            <person name="Rychlik I."/>
        </authorList>
    </citation>
    <scope>NUCLEOTIDE SEQUENCE</scope>
    <source>
        <strain evidence="22">An84</strain>
    </source>
</reference>
<dbReference type="RefSeq" id="WP_003702437.1">
    <property type="nucleotide sequence ID" value="NZ_CABMGV010000001.1"/>
</dbReference>
<evidence type="ECO:0000256" key="3">
    <source>
        <dbReference type="ARBA" id="ARBA00016923"/>
    </source>
</evidence>
<dbReference type="FunFam" id="1.10.10.410:FF:000001">
    <property type="entry name" value="Aspartyl/glutamyl-tRNA(Asn/Gln) amidotransferase subunit B"/>
    <property type="match status" value="1"/>
</dbReference>
<evidence type="ECO:0000313" key="18">
    <source>
        <dbReference type="EMBL" id="MSE07120.1"/>
    </source>
</evidence>
<evidence type="ECO:0000256" key="8">
    <source>
        <dbReference type="ARBA" id="ARBA00024799"/>
    </source>
</evidence>
<dbReference type="EMBL" id="NBEB01000061">
    <property type="protein sequence ID" value="OQQ83038.1"/>
    <property type="molecule type" value="Genomic_DNA"/>
</dbReference>
<dbReference type="InterPro" id="IPR018027">
    <property type="entry name" value="Asn/Gln_amidotransferase"/>
</dbReference>
<dbReference type="NCBIfam" id="NF004011">
    <property type="entry name" value="PRK05477.1-1"/>
    <property type="match status" value="1"/>
</dbReference>
<dbReference type="GO" id="GO:0050567">
    <property type="term" value="F:glutaminyl-tRNA synthase (glutamine-hydrolyzing) activity"/>
    <property type="evidence" value="ECO:0007669"/>
    <property type="project" value="UniProtKB-UniRule"/>
</dbReference>
<evidence type="ECO:0000313" key="21">
    <source>
        <dbReference type="EMBL" id="OQR24998.1"/>
    </source>
</evidence>
<dbReference type="SUPFAM" id="SSF89095">
    <property type="entry name" value="GatB/YqeY motif"/>
    <property type="match status" value="1"/>
</dbReference>
<dbReference type="NCBIfam" id="NF004012">
    <property type="entry name" value="PRK05477.1-2"/>
    <property type="match status" value="1"/>
</dbReference>
<keyword evidence="5 11" id="KW-0547">Nucleotide-binding</keyword>
<geneLocation type="plasmid" evidence="18">
    <name>unnamed17</name>
</geneLocation>
<comment type="subunit">
    <text evidence="2 11">Heterotrimer of A, B and C subunits.</text>
</comment>
<reference evidence="13 24" key="1">
    <citation type="journal article" date="2014" name="BMC Genomics">
        <title>Unusual genome complexity in Lactobacillus salivarius JCM1046.</title>
        <authorList>
            <person name="Raftis E.J."/>
            <person name="Forde B.M."/>
            <person name="Claesson M.J."/>
            <person name="O'Toole P.W."/>
        </authorList>
    </citation>
    <scope>NUCLEOTIDE SEQUENCE [LARGE SCALE GENOMIC DNA]</scope>
    <source>
        <strain evidence="13 24">JCM1046</strain>
    </source>
</reference>
<dbReference type="HAMAP" id="MF_00121">
    <property type="entry name" value="GatB"/>
    <property type="match status" value="1"/>
</dbReference>
<dbReference type="InterPro" id="IPR006075">
    <property type="entry name" value="Asn/Gln-tRNA_Trfase_suB/E_cat"/>
</dbReference>
<dbReference type="NCBIfam" id="TIGR00133">
    <property type="entry name" value="gatB"/>
    <property type="match status" value="1"/>
</dbReference>
<dbReference type="InterPro" id="IPR004413">
    <property type="entry name" value="GatB"/>
</dbReference>
<reference evidence="16" key="10">
    <citation type="submission" date="2023-07" db="EMBL/GenBank/DDBJ databases">
        <title>Complete genome sequence of Ligilactobacillus salivarius SRCM217594 isolated from Gallus gallus domesticus feces.</title>
        <authorList>
            <person name="Yang H.-G."/>
            <person name="Ryu M.-S."/>
            <person name="Ha G.-S."/>
            <person name="Yang H.-J."/>
            <person name="Jeong D.-Y."/>
        </authorList>
    </citation>
    <scope>NUCLEOTIDE SEQUENCE</scope>
    <source>
        <strain evidence="16">SRCM217594</strain>
    </source>
</reference>
<evidence type="ECO:0000313" key="15">
    <source>
        <dbReference type="EMBL" id="MDF4186888.1"/>
    </source>
</evidence>
<dbReference type="EC" id="6.3.5.-" evidence="11"/>
<name>A0A089RWW5_9LACO</name>
<dbReference type="EMBL" id="JAUIQT010000001">
    <property type="protein sequence ID" value="MDN4833000.1"/>
    <property type="molecule type" value="Genomic_DNA"/>
</dbReference>
<dbReference type="EMBL" id="NFHF01000025">
    <property type="protein sequence ID" value="OUN17754.1"/>
    <property type="molecule type" value="Genomic_DNA"/>
</dbReference>
<dbReference type="Proteomes" id="UP000192638">
    <property type="component" value="Unassembled WGS sequence"/>
</dbReference>
<evidence type="ECO:0000313" key="25">
    <source>
        <dbReference type="Proteomes" id="UP000192353"/>
    </source>
</evidence>
<evidence type="ECO:0000313" key="22">
    <source>
        <dbReference type="EMBL" id="OUN17754.1"/>
    </source>
</evidence>
<dbReference type="Proteomes" id="UP000029488">
    <property type="component" value="Chromosome"/>
</dbReference>
<dbReference type="EMBL" id="LXZO01000091">
    <property type="protein sequence ID" value="PAY46313.1"/>
    <property type="molecule type" value="Genomic_DNA"/>
</dbReference>
<evidence type="ECO:0000256" key="7">
    <source>
        <dbReference type="ARBA" id="ARBA00022917"/>
    </source>
</evidence>
<dbReference type="KEGG" id="lsj:LSJ_1372c"/>
<dbReference type="EMBL" id="JARKHV010000009">
    <property type="protein sequence ID" value="MDF4186888.1"/>
    <property type="molecule type" value="Genomic_DNA"/>
</dbReference>
<dbReference type="SMART" id="SM00845">
    <property type="entry name" value="GatB_Yqey"/>
    <property type="match status" value="1"/>
</dbReference>
<evidence type="ECO:0000256" key="6">
    <source>
        <dbReference type="ARBA" id="ARBA00022840"/>
    </source>
</evidence>
<evidence type="ECO:0000313" key="24">
    <source>
        <dbReference type="Proteomes" id="UP000029488"/>
    </source>
</evidence>
<evidence type="ECO:0000256" key="1">
    <source>
        <dbReference type="ARBA" id="ARBA00005306"/>
    </source>
</evidence>
<dbReference type="EMBL" id="WKKZ01001617">
    <property type="protein sequence ID" value="MSE07120.1"/>
    <property type="molecule type" value="Genomic_DNA"/>
</dbReference>
<dbReference type="AlphaFoldDB" id="A0A089RWW5"/>
<dbReference type="EMBL" id="NBEY01000051">
    <property type="protein sequence ID" value="OQR24998.1"/>
    <property type="molecule type" value="Genomic_DNA"/>
</dbReference>
<reference evidence="27" key="4">
    <citation type="submission" date="2017-04" db="EMBL/GenBank/DDBJ databases">
        <title>Function of individual gut microbiota members based on whole genome sequencing of pure cultures obtained from chicken caecum.</title>
        <authorList>
            <person name="Medvecky M."/>
            <person name="Cejkova D."/>
            <person name="Polansky O."/>
            <person name="Karasova D."/>
            <person name="Kubasova T."/>
            <person name="Cizek A."/>
            <person name="Rychlik I."/>
        </authorList>
    </citation>
    <scope>NUCLEOTIDE SEQUENCE [LARGE SCALE GENOMIC DNA]</scope>
    <source>
        <strain evidence="27">An84</strain>
    </source>
</reference>
<evidence type="ECO:0000256" key="10">
    <source>
        <dbReference type="ARBA" id="ARBA00047913"/>
    </source>
</evidence>
<dbReference type="InterPro" id="IPR042114">
    <property type="entry name" value="GatB_C_1"/>
</dbReference>
<evidence type="ECO:0000313" key="27">
    <source>
        <dbReference type="Proteomes" id="UP000196255"/>
    </source>
</evidence>
<evidence type="ECO:0000313" key="19">
    <source>
        <dbReference type="EMBL" id="MSE07603.1"/>
    </source>
</evidence>
<comment type="catalytic activity">
    <reaction evidence="10 11">
        <text>L-glutamyl-tRNA(Gln) + L-glutamine + ATP + H2O = L-glutaminyl-tRNA(Gln) + L-glutamate + ADP + phosphate + H(+)</text>
        <dbReference type="Rhea" id="RHEA:17521"/>
        <dbReference type="Rhea" id="RHEA-COMP:9681"/>
        <dbReference type="Rhea" id="RHEA-COMP:9684"/>
        <dbReference type="ChEBI" id="CHEBI:15377"/>
        <dbReference type="ChEBI" id="CHEBI:15378"/>
        <dbReference type="ChEBI" id="CHEBI:29985"/>
        <dbReference type="ChEBI" id="CHEBI:30616"/>
        <dbReference type="ChEBI" id="CHEBI:43474"/>
        <dbReference type="ChEBI" id="CHEBI:58359"/>
        <dbReference type="ChEBI" id="CHEBI:78520"/>
        <dbReference type="ChEBI" id="CHEBI:78521"/>
        <dbReference type="ChEBI" id="CHEBI:456216"/>
    </reaction>
</comment>
<dbReference type="EMBL" id="CP007646">
    <property type="protein sequence ID" value="AIR11032.1"/>
    <property type="molecule type" value="Genomic_DNA"/>
</dbReference>
<dbReference type="Proteomes" id="UP001174888">
    <property type="component" value="Unassembled WGS sequence"/>
</dbReference>
<dbReference type="InterPro" id="IPR014746">
    <property type="entry name" value="Gln_synth/guanido_kin_cat_dom"/>
</dbReference>
<accession>A0A089RWW5</accession>
<dbReference type="Proteomes" id="UP000192353">
    <property type="component" value="Unassembled WGS sequence"/>
</dbReference>
<evidence type="ECO:0000256" key="2">
    <source>
        <dbReference type="ARBA" id="ARBA00011123"/>
    </source>
</evidence>
<evidence type="ECO:0000256" key="9">
    <source>
        <dbReference type="ARBA" id="ARBA00047380"/>
    </source>
</evidence>
<dbReference type="GO" id="GO:0016740">
    <property type="term" value="F:transferase activity"/>
    <property type="evidence" value="ECO:0007669"/>
    <property type="project" value="UniProtKB-KW"/>
</dbReference>
<dbReference type="Proteomes" id="UP000467635">
    <property type="component" value="Unassembled WGS sequence"/>
</dbReference>
<evidence type="ECO:0000313" key="14">
    <source>
        <dbReference type="EMBL" id="HJG14564.1"/>
    </source>
</evidence>
<sequence>MNFETTVGLEVHIEMQTNSKAYSPSPVQYGAEQNTNTNVIDWGYPGVLPEINKGALEFGMRAALALHCDITQDVGFDRKNYFYPDNPKAYQITQARTPIGTNGWLEIELEDGTKKKIGIREMHVEEDAGKNTHNPDGYSYVDLNRQGTPLIEIVAEPDISSADEAYAYLTKLRQVIQFTGISDVKMEEGSMRADVNVSIAPIGSDKLGVRTEMKNLNSFEHVRKGIQYEVKRQERLLMSGGEVEQETRRFDEPSGETILMRSKEEANDYRYFPEPDLPPIHISDDWIEEVRASIPEMPDKRRERYTQDWGIPAYDAGVLTQTKEMSDFYDATVAAGADPKLAANWLMGEVNAYLNSKQVELSDTALTPEHLATMIKLIEDETISSKIAKKVFKEIITNDTEPKAWVESKGMVQLSDPAKLQPIIDEVLDNNEQSIEDFKNGKDRAIGFLVGQIMKKTRGMANPKMVNKLLMASLKER</sequence>
<evidence type="ECO:0000313" key="30">
    <source>
        <dbReference type="Proteomes" id="UP000467635"/>
    </source>
</evidence>
<dbReference type="SUPFAM" id="SSF55931">
    <property type="entry name" value="Glutamine synthetase/guanido kinase"/>
    <property type="match status" value="1"/>
</dbReference>
<dbReference type="Gene3D" id="1.10.10.410">
    <property type="match status" value="1"/>
</dbReference>
<evidence type="ECO:0000256" key="4">
    <source>
        <dbReference type="ARBA" id="ARBA00022598"/>
    </source>
</evidence>
<keyword evidence="7 11" id="KW-0648">Protein biosynthesis</keyword>
<keyword evidence="6 11" id="KW-0067">ATP-binding</keyword>
<keyword evidence="4 11" id="KW-0436">Ligase</keyword>
<dbReference type="EMBL" id="DYVK01000005">
    <property type="protein sequence ID" value="HJG14564.1"/>
    <property type="molecule type" value="Genomic_DNA"/>
</dbReference>
<dbReference type="Proteomes" id="UP000759256">
    <property type="component" value="Unassembled WGS sequence"/>
</dbReference>
<dbReference type="GO" id="GO:0006412">
    <property type="term" value="P:translation"/>
    <property type="evidence" value="ECO:0007669"/>
    <property type="project" value="UniProtKB-UniRule"/>
</dbReference>
<gene>
    <name evidence="11 13" type="primary">gatB</name>
    <name evidence="23" type="ORF">A8C52_07880</name>
    <name evidence="22" type="ORF">B5G36_08860</name>
    <name evidence="21" type="ORF">B6U37_07065</name>
    <name evidence="20" type="ORF">B6U60_06750</name>
    <name evidence="19" type="ORF">GKC33_02370</name>
    <name evidence="17" type="ORF">GKC34_03890</name>
    <name evidence="18" type="ORF">GKC34_15790</name>
    <name evidence="14" type="ORF">K8V06_00265</name>
    <name evidence="13" type="ORF">LSJ_1372c</name>
    <name evidence="15" type="ORF">PV940_07655</name>
    <name evidence="16" type="ORF">QYC35_01925</name>
</gene>
<dbReference type="EMBL" id="WKKX01000051">
    <property type="protein sequence ID" value="MSE07603.1"/>
    <property type="molecule type" value="Genomic_DNA"/>
</dbReference>
<reference evidence="23 28" key="2">
    <citation type="submission" date="2016-05" db="EMBL/GenBank/DDBJ databases">
        <authorList>
            <person name="Lee J.-Y."/>
            <person name="Kim E.B."/>
            <person name="Choi Y.-J."/>
        </authorList>
    </citation>
    <scope>NUCLEOTIDE SEQUENCE [LARGE SCALE GENOMIC DNA]</scope>
    <source>
        <strain evidence="23 28">KLA006</strain>
    </source>
</reference>
<dbReference type="Proteomes" id="UP001213566">
    <property type="component" value="Unassembled WGS sequence"/>
</dbReference>
<protein>
    <recommendedName>
        <fullName evidence="3 11">Aspartyl/glutamyl-tRNA(Asn/Gln) amidotransferase subunit B</fullName>
        <shortName evidence="11">Asp/Glu-ADT subunit B</shortName>
        <ecNumber evidence="11">6.3.5.-</ecNumber>
    </recommendedName>
</protein>
<evidence type="ECO:0000313" key="29">
    <source>
        <dbReference type="Proteomes" id="UP000437575"/>
    </source>
</evidence>
<dbReference type="GO" id="GO:0005524">
    <property type="term" value="F:ATP binding"/>
    <property type="evidence" value="ECO:0007669"/>
    <property type="project" value="UniProtKB-KW"/>
</dbReference>
<comment type="similarity">
    <text evidence="1 11">Belongs to the GatB/GatE family. GatB subfamily.</text>
</comment>
<keyword evidence="13" id="KW-0808">Transferase</keyword>
<dbReference type="GO" id="GO:0070681">
    <property type="term" value="P:glutaminyl-tRNAGln biosynthesis via transamidation"/>
    <property type="evidence" value="ECO:0007669"/>
    <property type="project" value="TreeGrafter"/>
</dbReference>
<organism evidence="13 24">
    <name type="scientific">Ligilactobacillus salivarius</name>
    <dbReference type="NCBI Taxonomy" id="1624"/>
    <lineage>
        <taxon>Bacteria</taxon>
        <taxon>Bacillati</taxon>
        <taxon>Bacillota</taxon>
        <taxon>Bacilli</taxon>
        <taxon>Lactobacillales</taxon>
        <taxon>Lactobacillaceae</taxon>
        <taxon>Ligilactobacillus</taxon>
    </lineage>
</organism>
<evidence type="ECO:0000313" key="23">
    <source>
        <dbReference type="EMBL" id="PAY46313.1"/>
    </source>
</evidence>
<proteinExistence type="inferred from homology"/>
<dbReference type="FunFam" id="1.10.150.380:FF:000001">
    <property type="entry name" value="Aspartyl/glutamyl-tRNA(Asn/Gln) amidotransferase subunit B"/>
    <property type="match status" value="1"/>
</dbReference>
<dbReference type="Pfam" id="PF02934">
    <property type="entry name" value="GatB_N"/>
    <property type="match status" value="1"/>
</dbReference>
<dbReference type="Proteomes" id="UP000218139">
    <property type="component" value="Unassembled WGS sequence"/>
</dbReference>
<reference evidence="25 26" key="3">
    <citation type="submission" date="2017-03" db="EMBL/GenBank/DDBJ databases">
        <title>Phylogenomics and comparative genomics of Lactobacillus salivarius, a mammalian gut commensal.</title>
        <authorList>
            <person name="Harris H.M."/>
        </authorList>
    </citation>
    <scope>NUCLEOTIDE SEQUENCE [LARGE SCALE GENOMIC DNA]</scope>
    <source>
        <strain evidence="21 25">AH4231</strain>
        <strain evidence="20 26">LMG 14477</strain>
    </source>
</reference>